<dbReference type="SUPFAM" id="SSF88723">
    <property type="entry name" value="PIN domain-like"/>
    <property type="match status" value="1"/>
</dbReference>
<protein>
    <submittedName>
        <fullName evidence="2">Toxin-antitoxin system toxin component, PIN family</fullName>
    </submittedName>
</protein>
<dbReference type="Pfam" id="PF13470">
    <property type="entry name" value="PIN_3"/>
    <property type="match status" value="1"/>
</dbReference>
<dbReference type="InterPro" id="IPR002716">
    <property type="entry name" value="PIN_dom"/>
</dbReference>
<dbReference type="InterPro" id="IPR002850">
    <property type="entry name" value="PIN_toxin-like"/>
</dbReference>
<feature type="domain" description="PIN" evidence="1">
    <location>
        <begin position="7"/>
        <end position="126"/>
    </location>
</feature>
<comment type="caution">
    <text evidence="2">The sequence shown here is derived from an EMBL/GenBank/DDBJ whole genome shotgun (WGS) entry which is preliminary data.</text>
</comment>
<dbReference type="Proteomes" id="UP000824093">
    <property type="component" value="Unassembled WGS sequence"/>
</dbReference>
<evidence type="ECO:0000259" key="1">
    <source>
        <dbReference type="Pfam" id="PF13470"/>
    </source>
</evidence>
<reference evidence="2" key="2">
    <citation type="journal article" date="2021" name="PeerJ">
        <title>Extensive microbial diversity within the chicken gut microbiome revealed by metagenomics and culture.</title>
        <authorList>
            <person name="Gilroy R."/>
            <person name="Ravi A."/>
            <person name="Getino M."/>
            <person name="Pursley I."/>
            <person name="Horton D.L."/>
            <person name="Alikhan N.F."/>
            <person name="Baker D."/>
            <person name="Gharbi K."/>
            <person name="Hall N."/>
            <person name="Watson M."/>
            <person name="Adriaenssens E.M."/>
            <person name="Foster-Nyarko E."/>
            <person name="Jarju S."/>
            <person name="Secka A."/>
            <person name="Antonio M."/>
            <person name="Oren A."/>
            <person name="Chaudhuri R.R."/>
            <person name="La Ragione R."/>
            <person name="Hildebrand F."/>
            <person name="Pallen M.J."/>
        </authorList>
    </citation>
    <scope>NUCLEOTIDE SEQUENCE</scope>
    <source>
        <strain evidence="2">CHK195-15760</strain>
    </source>
</reference>
<organism evidence="2 3">
    <name type="scientific">Candidatus Merdicola faecigallinarum</name>
    <dbReference type="NCBI Taxonomy" id="2840862"/>
    <lineage>
        <taxon>Bacteria</taxon>
        <taxon>Bacillati</taxon>
        <taxon>Bacillota</taxon>
        <taxon>Clostridia</taxon>
        <taxon>Candidatus Merdicola</taxon>
    </lineage>
</organism>
<dbReference type="InterPro" id="IPR029060">
    <property type="entry name" value="PIN-like_dom_sf"/>
</dbReference>
<name>A0A9D1S905_9FIRM</name>
<evidence type="ECO:0000313" key="2">
    <source>
        <dbReference type="EMBL" id="HIU51396.1"/>
    </source>
</evidence>
<dbReference type="PANTHER" id="PTHR34610">
    <property type="entry name" value="SSL7007 PROTEIN"/>
    <property type="match status" value="1"/>
</dbReference>
<reference evidence="2" key="1">
    <citation type="submission" date="2020-10" db="EMBL/GenBank/DDBJ databases">
        <authorList>
            <person name="Gilroy R."/>
        </authorList>
    </citation>
    <scope>NUCLEOTIDE SEQUENCE</scope>
    <source>
        <strain evidence="2">CHK195-15760</strain>
    </source>
</reference>
<dbReference type="EMBL" id="DVNH01000016">
    <property type="protein sequence ID" value="HIU51396.1"/>
    <property type="molecule type" value="Genomic_DNA"/>
</dbReference>
<accession>A0A9D1S905</accession>
<dbReference type="PANTHER" id="PTHR34610:SF3">
    <property type="entry name" value="SSL7007 PROTEIN"/>
    <property type="match status" value="1"/>
</dbReference>
<gene>
    <name evidence="2" type="ORF">IAB70_02040</name>
</gene>
<evidence type="ECO:0000313" key="3">
    <source>
        <dbReference type="Proteomes" id="UP000824093"/>
    </source>
</evidence>
<dbReference type="NCBIfam" id="TIGR00305">
    <property type="entry name" value="putative toxin-antitoxin system toxin component, PIN family"/>
    <property type="match status" value="1"/>
</dbReference>
<dbReference type="AlphaFoldDB" id="A0A9D1S905"/>
<sequence length="158" mass="18597">MVLDKMKIVVDTNVFINGLFKNNDFCKAIFRLKSLNKITFVMNQDMQNELLITFGNILIQAIERIDKSKKFDIFRLMANLSKCLWQVEEIDHVINTNYCVEDKSDNKFIDCCIDGNVKYLITQDEHINSVADILEKEHKIKVLSPFQFYTRYTTKQLD</sequence>
<proteinExistence type="predicted"/>